<dbReference type="Proteomes" id="UP000238220">
    <property type="component" value="Unassembled WGS sequence"/>
</dbReference>
<protein>
    <submittedName>
        <fullName evidence="2">Zinc-binding dehydrogenase</fullName>
    </submittedName>
</protein>
<dbReference type="InterPro" id="IPR013154">
    <property type="entry name" value="ADH-like_N"/>
</dbReference>
<dbReference type="RefSeq" id="WP_104229493.1">
    <property type="nucleotide sequence ID" value="NZ_PSNW01000002.1"/>
</dbReference>
<dbReference type="InterPro" id="IPR051397">
    <property type="entry name" value="Zn-ADH-like_protein"/>
</dbReference>
<dbReference type="OrthoDB" id="9785812at2"/>
<gene>
    <name evidence="2" type="ORF">C3942_06245</name>
</gene>
<dbReference type="GO" id="GO:0016491">
    <property type="term" value="F:oxidoreductase activity"/>
    <property type="evidence" value="ECO:0007669"/>
    <property type="project" value="InterPro"/>
</dbReference>
<dbReference type="Gene3D" id="3.40.50.720">
    <property type="entry name" value="NAD(P)-binding Rossmann-like Domain"/>
    <property type="match status" value="1"/>
</dbReference>
<evidence type="ECO:0000313" key="3">
    <source>
        <dbReference type="Proteomes" id="UP000238220"/>
    </source>
</evidence>
<dbReference type="SMART" id="SM00829">
    <property type="entry name" value="PKS_ER"/>
    <property type="match status" value="1"/>
</dbReference>
<dbReference type="Pfam" id="PF08240">
    <property type="entry name" value="ADH_N"/>
    <property type="match status" value="1"/>
</dbReference>
<dbReference type="CDD" id="cd08275">
    <property type="entry name" value="MDR3"/>
    <property type="match status" value="1"/>
</dbReference>
<dbReference type="InterPro" id="IPR020843">
    <property type="entry name" value="ER"/>
</dbReference>
<dbReference type="SUPFAM" id="SSF51735">
    <property type="entry name" value="NAD(P)-binding Rossmann-fold domains"/>
    <property type="match status" value="1"/>
</dbReference>
<accession>A0A2S5TJY0</accession>
<reference evidence="2 3" key="1">
    <citation type="submission" date="2018-02" db="EMBL/GenBank/DDBJ databases">
        <title>Genome sequencing of Solimonas sp. HR-BB.</title>
        <authorList>
            <person name="Lee Y."/>
            <person name="Jeon C.O."/>
        </authorList>
    </citation>
    <scope>NUCLEOTIDE SEQUENCE [LARGE SCALE GENOMIC DNA]</scope>
    <source>
        <strain evidence="2 3">HR-BB</strain>
    </source>
</reference>
<dbReference type="Gene3D" id="3.90.180.10">
    <property type="entry name" value="Medium-chain alcohol dehydrogenases, catalytic domain"/>
    <property type="match status" value="1"/>
</dbReference>
<name>A0A2S5TJY0_9GAMM</name>
<dbReference type="InterPro" id="IPR011032">
    <property type="entry name" value="GroES-like_sf"/>
</dbReference>
<feature type="domain" description="Enoyl reductase (ER)" evidence="1">
    <location>
        <begin position="10"/>
        <end position="341"/>
    </location>
</feature>
<comment type="caution">
    <text evidence="2">The sequence shown here is derived from an EMBL/GenBank/DDBJ whole genome shotgun (WGS) entry which is preliminary data.</text>
</comment>
<dbReference type="SUPFAM" id="SSF50129">
    <property type="entry name" value="GroES-like"/>
    <property type="match status" value="1"/>
</dbReference>
<evidence type="ECO:0000259" key="1">
    <source>
        <dbReference type="SMART" id="SM00829"/>
    </source>
</evidence>
<proteinExistence type="predicted"/>
<dbReference type="InterPro" id="IPR036291">
    <property type="entry name" value="NAD(P)-bd_dom_sf"/>
</dbReference>
<sequence length="345" mass="37194">MKAIVIDRPGSYERLQLRERPDPQPRPGELRIAVRHIGVNYADCVIRMGLYESAKRLVGWPITPGFEVAGEVESVGEGVPGWQAGDPVLALTLFGGYASRLCVPAAQAFRIPPGLDSAQAAALPTIFLTAWFALHELAHLRRGERVLVHSAAGGVGSAAVQLAAQAGAEITAVVGSAHKRELPRRLGAHHVIVKSEQALWAEAERLAPGGYDVILDPNGVETLGDSYRHLAPMGRLAIYGFHTMLPKKGGRPDWLKLAWDWLRTPRFDPLKLTVENRSVLGFNLSFLSERADLLLPAMTRILAGVEAGTLQPPPLTVYPLSAAAEAHRALESGQTQGKLLLAPDA</sequence>
<organism evidence="2 3">
    <name type="scientific">Solimonas fluminis</name>
    <dbReference type="NCBI Taxonomy" id="2086571"/>
    <lineage>
        <taxon>Bacteria</taxon>
        <taxon>Pseudomonadati</taxon>
        <taxon>Pseudomonadota</taxon>
        <taxon>Gammaproteobacteria</taxon>
        <taxon>Nevskiales</taxon>
        <taxon>Nevskiaceae</taxon>
        <taxon>Solimonas</taxon>
    </lineage>
</organism>
<keyword evidence="3" id="KW-1185">Reference proteome</keyword>
<dbReference type="AlphaFoldDB" id="A0A2S5TJY0"/>
<dbReference type="EMBL" id="PSNW01000002">
    <property type="protein sequence ID" value="PPE75267.1"/>
    <property type="molecule type" value="Genomic_DNA"/>
</dbReference>
<evidence type="ECO:0000313" key="2">
    <source>
        <dbReference type="EMBL" id="PPE75267.1"/>
    </source>
</evidence>
<dbReference type="PANTHER" id="PTHR43677:SF4">
    <property type="entry name" value="QUINONE OXIDOREDUCTASE-LIKE PROTEIN 2"/>
    <property type="match status" value="1"/>
</dbReference>
<dbReference type="PANTHER" id="PTHR43677">
    <property type="entry name" value="SHORT-CHAIN DEHYDROGENASE/REDUCTASE"/>
    <property type="match status" value="1"/>
</dbReference>
<dbReference type="Pfam" id="PF13602">
    <property type="entry name" value="ADH_zinc_N_2"/>
    <property type="match status" value="1"/>
</dbReference>